<reference evidence="1" key="1">
    <citation type="submission" date="2022-11" db="EMBL/GenBank/DDBJ databases">
        <authorList>
            <person name="Petersen C."/>
        </authorList>
    </citation>
    <scope>NUCLEOTIDE SEQUENCE</scope>
    <source>
        <strain evidence="1">IBT 16849</strain>
    </source>
</reference>
<reference evidence="1" key="2">
    <citation type="journal article" date="2023" name="IMA Fungus">
        <title>Comparative genomic study of the Penicillium genus elucidates a diverse pangenome and 15 lateral gene transfer events.</title>
        <authorList>
            <person name="Petersen C."/>
            <person name="Sorensen T."/>
            <person name="Nielsen M.R."/>
            <person name="Sondergaard T.E."/>
            <person name="Sorensen J.L."/>
            <person name="Fitzpatrick D.A."/>
            <person name="Frisvad J.C."/>
            <person name="Nielsen K.L."/>
        </authorList>
    </citation>
    <scope>NUCLEOTIDE SEQUENCE</scope>
    <source>
        <strain evidence="1">IBT 16849</strain>
    </source>
</reference>
<protein>
    <submittedName>
        <fullName evidence="1">Uncharacterized protein</fullName>
    </submittedName>
</protein>
<keyword evidence="2" id="KW-1185">Reference proteome</keyword>
<proteinExistence type="predicted"/>
<evidence type="ECO:0000313" key="1">
    <source>
        <dbReference type="EMBL" id="KAJ5200448.1"/>
    </source>
</evidence>
<comment type="caution">
    <text evidence="1">The sequence shown here is derived from an EMBL/GenBank/DDBJ whole genome shotgun (WGS) entry which is preliminary data.</text>
</comment>
<name>A0A9W9JNW4_9EURO</name>
<dbReference type="AlphaFoldDB" id="A0A9W9JNW4"/>
<accession>A0A9W9JNW4</accession>
<sequence length="300" mass="34162">MVLRSAIFEPVEYGLPDLQHLRDVTYRLKIGHDRARDKKVKNTADVLPFFYLPNVQRISVSLESPLAITWPTPQLPIPSTLTSLVLNSVRENYLDDLLSVTSHLKSLCWRWFYDFGIDDAVNMPIVDLDRIGDAISCLRGTLTDLKILAEVQLGGNDINLPGIKTEGSLSAMVNMENLRILQVPLAFLVGFAQDTTKRLQNVLPRYLEHLTITYDLCLQNDEQMEPDWPEFEWEDHAVLGLLKSWLEDRKAFAPNLRGISLRLARNETADEEWDPIMRHQLTELGAQAGVPLDVIFSDEI</sequence>
<dbReference type="OrthoDB" id="4191831at2759"/>
<dbReference type="EMBL" id="JAPQKP010000003">
    <property type="protein sequence ID" value="KAJ5200448.1"/>
    <property type="molecule type" value="Genomic_DNA"/>
</dbReference>
<gene>
    <name evidence="1" type="ORF">N7472_005652</name>
</gene>
<dbReference type="Proteomes" id="UP001150879">
    <property type="component" value="Unassembled WGS sequence"/>
</dbReference>
<organism evidence="1 2">
    <name type="scientific">Penicillium cf. griseofulvum</name>
    <dbReference type="NCBI Taxonomy" id="2972120"/>
    <lineage>
        <taxon>Eukaryota</taxon>
        <taxon>Fungi</taxon>
        <taxon>Dikarya</taxon>
        <taxon>Ascomycota</taxon>
        <taxon>Pezizomycotina</taxon>
        <taxon>Eurotiomycetes</taxon>
        <taxon>Eurotiomycetidae</taxon>
        <taxon>Eurotiales</taxon>
        <taxon>Aspergillaceae</taxon>
        <taxon>Penicillium</taxon>
    </lineage>
</organism>
<evidence type="ECO:0000313" key="2">
    <source>
        <dbReference type="Proteomes" id="UP001150879"/>
    </source>
</evidence>